<proteinExistence type="predicted"/>
<gene>
    <name evidence="3" type="ORF">S23_38780</name>
</gene>
<protein>
    <submittedName>
        <fullName evidence="3">Molecular chaperone</fullName>
    </submittedName>
</protein>
<dbReference type="GO" id="GO:0003677">
    <property type="term" value="F:DNA binding"/>
    <property type="evidence" value="ECO:0007669"/>
    <property type="project" value="InterPro"/>
</dbReference>
<dbReference type="GO" id="GO:0015074">
    <property type="term" value="P:DNA integration"/>
    <property type="evidence" value="ECO:0007669"/>
    <property type="project" value="InterPro"/>
</dbReference>
<keyword evidence="4" id="KW-1185">Reference proteome</keyword>
<organism evidence="3 4">
    <name type="scientific">Bradyrhizobium cosmicum</name>
    <dbReference type="NCBI Taxonomy" id="1404864"/>
    <lineage>
        <taxon>Bacteria</taxon>
        <taxon>Pseudomonadati</taxon>
        <taxon>Pseudomonadota</taxon>
        <taxon>Alphaproteobacteria</taxon>
        <taxon>Hyphomicrobiales</taxon>
        <taxon>Nitrobacteraceae</taxon>
        <taxon>Bradyrhizobium</taxon>
    </lineage>
</organism>
<sequence>MPERLGRRDGVWIYVRRRPESVSADVERRINIRISTGIRIADDKAGVKAARKAKQIEIDLEASWAAKAGQGARAAVLALDDARERARALDLPYKPIEDVVRESIDDIHRRLAALEVGDRRHDPATVAAAVGGVPLPVIKLSGLVDELAVAKKAMLAKYSEGQRRKWRNGKLRAIAVLIRVIGDKPIERISRDDALLYVDHWTERVVDGEVIADTANRNLTHITGAIAAVARRHRLPVDQVFQGLRLEGARSRPRPPFSSWWIVNRILAPGALDTMNDEERAALHVIINTGARPSEILNLREPRIVLNSNIPHIQLRPDARVLKTDHSHRDIPLVGIALEAMRRFPDGFPRYRDNGDAFSAAVNKFLEEHKLRETEQHVVYSFRHSFKDRLRQAEAPDELTDELMGHDTHKPKYGDGHGLHLKLRYLERISLAPGMEVLAPLVLVRRGRGNGAVWGL</sequence>
<dbReference type="Gene3D" id="1.10.443.10">
    <property type="entry name" value="Intergrase catalytic core"/>
    <property type="match status" value="1"/>
</dbReference>
<dbReference type="GO" id="GO:0006310">
    <property type="term" value="P:DNA recombination"/>
    <property type="evidence" value="ECO:0007669"/>
    <property type="project" value="UniProtKB-KW"/>
</dbReference>
<dbReference type="InterPro" id="IPR013762">
    <property type="entry name" value="Integrase-like_cat_sf"/>
</dbReference>
<dbReference type="EMBL" id="AP012279">
    <property type="protein sequence ID" value="BAL77073.1"/>
    <property type="molecule type" value="Genomic_DNA"/>
</dbReference>
<accession>A0AAI8MFN4</accession>
<keyword evidence="1" id="KW-0233">DNA recombination</keyword>
<evidence type="ECO:0000313" key="3">
    <source>
        <dbReference type="EMBL" id="BAL77073.1"/>
    </source>
</evidence>
<dbReference type="InterPro" id="IPR002104">
    <property type="entry name" value="Integrase_catalytic"/>
</dbReference>
<reference evidence="3 4" key="1">
    <citation type="journal article" date="2012" name="Microbes Environ.">
        <title>Complete genome sequence of Bradyrhizobium sp. S23321: insights into symbiosis evolution in soil oligotrophs.</title>
        <authorList>
            <person name="Okubo T."/>
            <person name="Tsukui T."/>
            <person name="Maita H."/>
            <person name="Okamoto S."/>
            <person name="Oshima K."/>
            <person name="Fujisawa T."/>
            <person name="Saito A."/>
            <person name="Futamata H."/>
            <person name="Hattori R."/>
            <person name="Shimomura Y."/>
            <person name="Haruta S."/>
            <person name="Morimoto S."/>
            <person name="Wang Y."/>
            <person name="Sakai Y."/>
            <person name="Hattori M."/>
            <person name="Aizawa S."/>
            <person name="Nagashima K.V.P."/>
            <person name="Masuda S."/>
            <person name="Hattori T."/>
            <person name="Yamashita A."/>
            <person name="Bao Z."/>
            <person name="Hayatsu M."/>
            <person name="Kajiya-Kanegae H."/>
            <person name="Yoshinaga I."/>
            <person name="Sakamoto K."/>
            <person name="Toyota K."/>
            <person name="Nakao M."/>
            <person name="Kohara M."/>
            <person name="Anda M."/>
            <person name="Niwa R."/>
            <person name="Jung-Hwan P."/>
            <person name="Sameshima-Saito R."/>
            <person name="Tokuda S."/>
            <person name="Yamamoto S."/>
            <person name="Yamamoto S."/>
            <person name="Yokoyama T."/>
            <person name="Akutsu T."/>
            <person name="Nakamura Y."/>
            <person name="Nakahira-Yanaka Y."/>
            <person name="Takada Hoshino Y."/>
            <person name="Hirakawa H."/>
            <person name="Mitsui H."/>
            <person name="Terasawa K."/>
            <person name="Itakura M."/>
            <person name="Sato S."/>
            <person name="Ikeda-Ohtsubo W."/>
            <person name="Sakakura N."/>
            <person name="Kaminuma E."/>
            <person name="Minamisawa K."/>
        </authorList>
    </citation>
    <scope>NUCLEOTIDE SEQUENCE [LARGE SCALE GENOMIC DNA]</scope>
    <source>
        <strain evidence="3 4">S23321</strain>
    </source>
</reference>
<dbReference type="AlphaFoldDB" id="A0AAI8MFN4"/>
<name>A0AAI8MFN4_9BRAD</name>
<feature type="domain" description="Tyr recombinase" evidence="2">
    <location>
        <begin position="252"/>
        <end position="426"/>
    </location>
</feature>
<dbReference type="KEGG" id="brs:S23_38780"/>
<evidence type="ECO:0000259" key="2">
    <source>
        <dbReference type="PROSITE" id="PS51898"/>
    </source>
</evidence>
<dbReference type="Proteomes" id="UP000007886">
    <property type="component" value="Chromosome"/>
</dbReference>
<dbReference type="SUPFAM" id="SSF56349">
    <property type="entry name" value="DNA breaking-rejoining enzymes"/>
    <property type="match status" value="1"/>
</dbReference>
<evidence type="ECO:0000313" key="4">
    <source>
        <dbReference type="Proteomes" id="UP000007886"/>
    </source>
</evidence>
<evidence type="ECO:0000256" key="1">
    <source>
        <dbReference type="ARBA" id="ARBA00023172"/>
    </source>
</evidence>
<dbReference type="PROSITE" id="PS51898">
    <property type="entry name" value="TYR_RECOMBINASE"/>
    <property type="match status" value="1"/>
</dbReference>
<dbReference type="RefSeq" id="WP_015686360.1">
    <property type="nucleotide sequence ID" value="NC_017082.1"/>
</dbReference>
<dbReference type="InterPro" id="IPR011010">
    <property type="entry name" value="DNA_brk_join_enz"/>
</dbReference>